<evidence type="ECO:0000256" key="2">
    <source>
        <dbReference type="SAM" id="MobiDB-lite"/>
    </source>
</evidence>
<comment type="caution">
    <text evidence="3">The sequence shown here is derived from an EMBL/GenBank/DDBJ whole genome shotgun (WGS) entry which is preliminary data.</text>
</comment>
<sequence>MAEFIYGSTNGGNSEPIPNGGIDTQRITELEGQIAELDRQRAQLESEMKDLGFLDQARKRELAGEIMALEDKIDAWQMSIKKLKE</sequence>
<evidence type="ECO:0000313" key="3">
    <source>
        <dbReference type="EMBL" id="PIV25269.1"/>
    </source>
</evidence>
<reference evidence="4" key="1">
    <citation type="submission" date="2017-09" db="EMBL/GenBank/DDBJ databases">
        <title>Depth-based differentiation of microbial function through sediment-hosted aquifers and enrichment of novel symbionts in the deep terrestrial subsurface.</title>
        <authorList>
            <person name="Probst A.J."/>
            <person name="Ladd B."/>
            <person name="Jarett J.K."/>
            <person name="Geller-Mcgrath D.E."/>
            <person name="Sieber C.M.K."/>
            <person name="Emerson J.B."/>
            <person name="Anantharaman K."/>
            <person name="Thomas B.C."/>
            <person name="Malmstrom R."/>
            <person name="Stieglmeier M."/>
            <person name="Klingl A."/>
            <person name="Woyke T."/>
            <person name="Ryan C.M."/>
            <person name="Banfield J.F."/>
        </authorList>
    </citation>
    <scope>NUCLEOTIDE SEQUENCE [LARGE SCALE GENOMIC DNA]</scope>
</reference>
<organism evidence="3 4">
    <name type="scientific">Candidatus Berkelbacteria bacterium CG03_land_8_20_14_0_80_40_36</name>
    <dbReference type="NCBI Taxonomy" id="1974509"/>
    <lineage>
        <taxon>Bacteria</taxon>
        <taxon>Candidatus Berkelbacteria</taxon>
    </lineage>
</organism>
<dbReference type="EMBL" id="PEUM01000072">
    <property type="protein sequence ID" value="PIV25269.1"/>
    <property type="molecule type" value="Genomic_DNA"/>
</dbReference>
<evidence type="ECO:0000313" key="4">
    <source>
        <dbReference type="Proteomes" id="UP000229966"/>
    </source>
</evidence>
<gene>
    <name evidence="3" type="ORF">COS38_02505</name>
</gene>
<feature type="coiled-coil region" evidence="1">
    <location>
        <begin position="27"/>
        <end position="79"/>
    </location>
</feature>
<evidence type="ECO:0000256" key="1">
    <source>
        <dbReference type="SAM" id="Coils"/>
    </source>
</evidence>
<keyword evidence="1" id="KW-0175">Coiled coil</keyword>
<feature type="region of interest" description="Disordered" evidence="2">
    <location>
        <begin position="1"/>
        <end position="23"/>
    </location>
</feature>
<protein>
    <submittedName>
        <fullName evidence="3">Uncharacterized protein</fullName>
    </submittedName>
</protein>
<name>A0A2M7CI23_9BACT</name>
<proteinExistence type="predicted"/>
<accession>A0A2M7CI23</accession>
<dbReference type="AlphaFoldDB" id="A0A2M7CI23"/>
<dbReference type="Proteomes" id="UP000229966">
    <property type="component" value="Unassembled WGS sequence"/>
</dbReference>